<reference evidence="1" key="2">
    <citation type="journal article" date="2015" name="Fish Shellfish Immunol.">
        <title>Early steps in the European eel (Anguilla anguilla)-Vibrio vulnificus interaction in the gills: Role of the RtxA13 toxin.</title>
        <authorList>
            <person name="Callol A."/>
            <person name="Pajuelo D."/>
            <person name="Ebbesson L."/>
            <person name="Teles M."/>
            <person name="MacKenzie S."/>
            <person name="Amaro C."/>
        </authorList>
    </citation>
    <scope>NUCLEOTIDE SEQUENCE</scope>
</reference>
<organism evidence="1">
    <name type="scientific">Anguilla anguilla</name>
    <name type="common">European freshwater eel</name>
    <name type="synonym">Muraena anguilla</name>
    <dbReference type="NCBI Taxonomy" id="7936"/>
    <lineage>
        <taxon>Eukaryota</taxon>
        <taxon>Metazoa</taxon>
        <taxon>Chordata</taxon>
        <taxon>Craniata</taxon>
        <taxon>Vertebrata</taxon>
        <taxon>Euteleostomi</taxon>
        <taxon>Actinopterygii</taxon>
        <taxon>Neopterygii</taxon>
        <taxon>Teleostei</taxon>
        <taxon>Anguilliformes</taxon>
        <taxon>Anguillidae</taxon>
        <taxon>Anguilla</taxon>
    </lineage>
</organism>
<reference evidence="1" key="1">
    <citation type="submission" date="2014-11" db="EMBL/GenBank/DDBJ databases">
        <authorList>
            <person name="Amaro Gonzalez C."/>
        </authorList>
    </citation>
    <scope>NUCLEOTIDE SEQUENCE</scope>
</reference>
<dbReference type="AlphaFoldDB" id="A0A0E9SXP1"/>
<sequence length="16" mass="1841">MCLSFIRCAYIIAFSC</sequence>
<proteinExistence type="predicted"/>
<dbReference type="EMBL" id="GBXM01062448">
    <property type="protein sequence ID" value="JAH46129.1"/>
    <property type="molecule type" value="Transcribed_RNA"/>
</dbReference>
<protein>
    <submittedName>
        <fullName evidence="1">Uncharacterized protein</fullName>
    </submittedName>
</protein>
<accession>A0A0E9SXP1</accession>
<evidence type="ECO:0000313" key="1">
    <source>
        <dbReference type="EMBL" id="JAH46129.1"/>
    </source>
</evidence>
<name>A0A0E9SXP1_ANGAN</name>